<dbReference type="AlphaFoldDB" id="A0ABD8B8D0"/>
<evidence type="ECO:0000256" key="6">
    <source>
        <dbReference type="ARBA" id="ARBA00022741"/>
    </source>
</evidence>
<dbReference type="GO" id="GO:0003848">
    <property type="term" value="F:2-amino-4-hydroxy-6-hydroxymethyldihydropteridine diphosphokinase activity"/>
    <property type="evidence" value="ECO:0007669"/>
    <property type="project" value="UniProtKB-EC"/>
</dbReference>
<comment type="similarity">
    <text evidence="2">Belongs to the HPPK family.</text>
</comment>
<evidence type="ECO:0000256" key="4">
    <source>
        <dbReference type="ARBA" id="ARBA00016218"/>
    </source>
</evidence>
<dbReference type="NCBIfam" id="TIGR01498">
    <property type="entry name" value="folK"/>
    <property type="match status" value="1"/>
</dbReference>
<dbReference type="GO" id="GO:0046656">
    <property type="term" value="P:folic acid biosynthetic process"/>
    <property type="evidence" value="ECO:0007669"/>
    <property type="project" value="UniProtKB-KW"/>
</dbReference>
<evidence type="ECO:0000256" key="3">
    <source>
        <dbReference type="ARBA" id="ARBA00013253"/>
    </source>
</evidence>
<dbReference type="PANTHER" id="PTHR43071">
    <property type="entry name" value="2-AMINO-4-HYDROXY-6-HYDROXYMETHYLDIHYDROPTERIDINE PYROPHOSPHOKINASE"/>
    <property type="match status" value="1"/>
</dbReference>
<dbReference type="RefSeq" id="WP_027010091.1">
    <property type="nucleotide sequence ID" value="NZ_CP091521.1"/>
</dbReference>
<dbReference type="SUPFAM" id="SSF55083">
    <property type="entry name" value="6-hydroxymethyl-7,8-dihydropterin pyrophosphokinase, HPPK"/>
    <property type="match status" value="1"/>
</dbReference>
<dbReference type="KEGG" id="ckh:LVJ77_10135"/>
<comment type="function">
    <text evidence="10">Catalyzes the transfer of pyrophosphate from adenosine triphosphate (ATP) to 6-hydroxymethyl-7,8-dihydropterin, an enzymatic step in folate biosynthesis pathway.</text>
</comment>
<dbReference type="Proteomes" id="UP000831534">
    <property type="component" value="Chromosome"/>
</dbReference>
<evidence type="ECO:0000256" key="12">
    <source>
        <dbReference type="ARBA" id="ARBA00033413"/>
    </source>
</evidence>
<accession>A0ABD8B8D0</accession>
<evidence type="ECO:0000313" key="15">
    <source>
        <dbReference type="Proteomes" id="UP000831534"/>
    </source>
</evidence>
<protein>
    <recommendedName>
        <fullName evidence="4">2-amino-4-hydroxy-6-hydroxymethyldihydropteridine pyrophosphokinase</fullName>
        <ecNumber evidence="3">2.7.6.3</ecNumber>
    </recommendedName>
    <alternativeName>
        <fullName evidence="11">6-hydroxymethyl-7,8-dihydropterin pyrophosphokinase</fullName>
    </alternativeName>
    <alternativeName>
        <fullName evidence="12">7,8-dihydro-6-hydroxymethylpterin-pyrophosphokinase</fullName>
    </alternativeName>
</protein>
<dbReference type="EMBL" id="CP091521">
    <property type="protein sequence ID" value="XHH50258.1"/>
    <property type="molecule type" value="Genomic_DNA"/>
</dbReference>
<reference evidence="14 15" key="1">
    <citation type="journal article" date="2022" name="Res Sq">
        <title>Evolution of multicellular longitudinally dividing oral cavity symbionts (Neisseriaceae).</title>
        <authorList>
            <person name="Nyongesa S."/>
            <person name="Weber P."/>
            <person name="Bernet E."/>
            <person name="Pullido F."/>
            <person name="Nieckarz M."/>
            <person name="Delaby M."/>
            <person name="Nieves C."/>
            <person name="Viehboeck T."/>
            <person name="Krause N."/>
            <person name="Rivera-Millot A."/>
            <person name="Nakamura A."/>
            <person name="Vischer N."/>
            <person name="VanNieuwenhze M."/>
            <person name="Brun Y."/>
            <person name="Cava F."/>
            <person name="Bulgheresi S."/>
            <person name="Veyrier F."/>
        </authorList>
    </citation>
    <scope>NUCLEOTIDE SEQUENCE [LARGE SCALE GENOMIC DNA]</scope>
    <source>
        <strain evidence="14 15">17694</strain>
    </source>
</reference>
<evidence type="ECO:0000256" key="1">
    <source>
        <dbReference type="ARBA" id="ARBA00005051"/>
    </source>
</evidence>
<dbReference type="PANTHER" id="PTHR43071:SF1">
    <property type="entry name" value="2-AMINO-4-HYDROXY-6-HYDROXYMETHYLDIHYDROPTERIDINE PYROPHOSPHOKINASE"/>
    <property type="match status" value="1"/>
</dbReference>
<evidence type="ECO:0000256" key="10">
    <source>
        <dbReference type="ARBA" id="ARBA00029409"/>
    </source>
</evidence>
<evidence type="ECO:0000256" key="5">
    <source>
        <dbReference type="ARBA" id="ARBA00022679"/>
    </source>
</evidence>
<evidence type="ECO:0000313" key="14">
    <source>
        <dbReference type="EMBL" id="XHH50258.1"/>
    </source>
</evidence>
<dbReference type="InterPro" id="IPR035907">
    <property type="entry name" value="Hppk_sf"/>
</dbReference>
<evidence type="ECO:0000256" key="2">
    <source>
        <dbReference type="ARBA" id="ARBA00005810"/>
    </source>
</evidence>
<organism evidence="14 15">
    <name type="scientific">Conchiformibius kuhniae</name>
    <dbReference type="NCBI Taxonomy" id="211502"/>
    <lineage>
        <taxon>Bacteria</taxon>
        <taxon>Pseudomonadati</taxon>
        <taxon>Pseudomonadota</taxon>
        <taxon>Betaproteobacteria</taxon>
        <taxon>Neisseriales</taxon>
        <taxon>Neisseriaceae</taxon>
        <taxon>Conchiformibius</taxon>
    </lineage>
</organism>
<evidence type="ECO:0000259" key="13">
    <source>
        <dbReference type="PROSITE" id="PS00794"/>
    </source>
</evidence>
<keyword evidence="15" id="KW-1185">Reference proteome</keyword>
<keyword evidence="5 14" id="KW-0808">Transferase</keyword>
<dbReference type="CDD" id="cd00483">
    <property type="entry name" value="HPPK"/>
    <property type="match status" value="1"/>
</dbReference>
<dbReference type="PROSITE" id="PS00794">
    <property type="entry name" value="HPPK"/>
    <property type="match status" value="1"/>
</dbReference>
<dbReference type="EC" id="2.7.6.3" evidence="3"/>
<keyword evidence="7" id="KW-0418">Kinase</keyword>
<dbReference type="GO" id="GO:0016301">
    <property type="term" value="F:kinase activity"/>
    <property type="evidence" value="ECO:0007669"/>
    <property type="project" value="UniProtKB-KW"/>
</dbReference>
<evidence type="ECO:0000256" key="9">
    <source>
        <dbReference type="ARBA" id="ARBA00022909"/>
    </source>
</evidence>
<name>A0ABD8B8D0_9NEIS</name>
<dbReference type="Pfam" id="PF01288">
    <property type="entry name" value="HPPK"/>
    <property type="match status" value="1"/>
</dbReference>
<keyword evidence="9" id="KW-0289">Folate biosynthesis</keyword>
<feature type="domain" description="7,8-dihydro-6-hydroxymethylpterin-pyrophosphokinase" evidence="13">
    <location>
        <begin position="87"/>
        <end position="98"/>
    </location>
</feature>
<keyword evidence="8" id="KW-0067">ATP-binding</keyword>
<keyword evidence="6" id="KW-0547">Nucleotide-binding</keyword>
<dbReference type="InterPro" id="IPR000550">
    <property type="entry name" value="Hppk"/>
</dbReference>
<gene>
    <name evidence="14" type="primary">folK</name>
    <name evidence="14" type="ORF">LVJ77_10135</name>
</gene>
<evidence type="ECO:0000256" key="8">
    <source>
        <dbReference type="ARBA" id="ARBA00022840"/>
    </source>
</evidence>
<dbReference type="GO" id="GO:0005524">
    <property type="term" value="F:ATP binding"/>
    <property type="evidence" value="ECO:0007669"/>
    <property type="project" value="UniProtKB-KW"/>
</dbReference>
<sequence>MNALIAFGSNLADPENQVRRAVSAVSALEGVRVLAVSPLYRTAPVGYADQPDFINAAALVETTLDAPALLLALQGIERAFGRERSFRNAPRTLDLDIIDFNGEMLASDTLTLPHPRACERAFVMYPLADIAPDYRINGRRIADIAAELPPQGIERLQAA</sequence>
<dbReference type="Gene3D" id="3.30.70.560">
    <property type="entry name" value="7,8-Dihydro-6-hydroxymethylpterin-pyrophosphokinase HPPK"/>
    <property type="match status" value="1"/>
</dbReference>
<evidence type="ECO:0000256" key="7">
    <source>
        <dbReference type="ARBA" id="ARBA00022777"/>
    </source>
</evidence>
<evidence type="ECO:0000256" key="11">
    <source>
        <dbReference type="ARBA" id="ARBA00029766"/>
    </source>
</evidence>
<proteinExistence type="inferred from homology"/>
<comment type="pathway">
    <text evidence="1">Cofactor biosynthesis; tetrahydrofolate biosynthesis; 2-amino-4-hydroxy-6-hydroxymethyl-7,8-dihydropteridine diphosphate from 7,8-dihydroneopterin triphosphate: step 4/4.</text>
</comment>